<dbReference type="Proteomes" id="UP000646548">
    <property type="component" value="Unassembled WGS sequence"/>
</dbReference>
<sequence>MLDPPDPRERSGSGSGFHLWIPPVRISCWTLNSMTPRDGAPSKHWSLLIGPRLTVTACLWLIDV</sequence>
<organism evidence="1 2">
    <name type="scientific">Oryzias melastigma</name>
    <name type="common">Marine medaka</name>
    <dbReference type="NCBI Taxonomy" id="30732"/>
    <lineage>
        <taxon>Eukaryota</taxon>
        <taxon>Metazoa</taxon>
        <taxon>Chordata</taxon>
        <taxon>Craniata</taxon>
        <taxon>Vertebrata</taxon>
        <taxon>Euteleostomi</taxon>
        <taxon>Actinopterygii</taxon>
        <taxon>Neopterygii</taxon>
        <taxon>Teleostei</taxon>
        <taxon>Neoteleostei</taxon>
        <taxon>Acanthomorphata</taxon>
        <taxon>Ovalentaria</taxon>
        <taxon>Atherinomorphae</taxon>
        <taxon>Beloniformes</taxon>
        <taxon>Adrianichthyidae</taxon>
        <taxon>Oryziinae</taxon>
        <taxon>Oryzias</taxon>
    </lineage>
</organism>
<dbReference type="AlphaFoldDB" id="A0A834FQ44"/>
<protein>
    <submittedName>
        <fullName evidence="1">Uncharacterized protein</fullName>
    </submittedName>
</protein>
<dbReference type="EMBL" id="WKFB01000027">
    <property type="protein sequence ID" value="KAF6738394.1"/>
    <property type="molecule type" value="Genomic_DNA"/>
</dbReference>
<evidence type="ECO:0000313" key="1">
    <source>
        <dbReference type="EMBL" id="KAF6738394.1"/>
    </source>
</evidence>
<name>A0A834FQ44_ORYME</name>
<reference evidence="1" key="1">
    <citation type="journal article" name="BMC Genomics">
        <title>Long-read sequencing and de novo genome assembly of marine medaka (Oryzias melastigma).</title>
        <authorList>
            <person name="Liang P."/>
            <person name="Saqib H.S.A."/>
            <person name="Ni X."/>
            <person name="Shen Y."/>
        </authorList>
    </citation>
    <scope>NUCLEOTIDE SEQUENCE</scope>
    <source>
        <strain evidence="1">Bigg-433</strain>
    </source>
</reference>
<evidence type="ECO:0000313" key="2">
    <source>
        <dbReference type="Proteomes" id="UP000646548"/>
    </source>
</evidence>
<gene>
    <name evidence="1" type="ORF">FQA47_015418</name>
</gene>
<proteinExistence type="predicted"/>
<comment type="caution">
    <text evidence="1">The sequence shown here is derived from an EMBL/GenBank/DDBJ whole genome shotgun (WGS) entry which is preliminary data.</text>
</comment>
<accession>A0A834FQ44</accession>